<comment type="subunit">
    <text evidence="10">Homodimer. Probably interacts with PlsY.</text>
</comment>
<evidence type="ECO:0000256" key="4">
    <source>
        <dbReference type="ARBA" id="ARBA00022516"/>
    </source>
</evidence>
<comment type="catalytic activity">
    <reaction evidence="1">
        <text>a fatty acyl-[ACP] + phosphate = an acyl phosphate + holo-[ACP]</text>
        <dbReference type="Rhea" id="RHEA:42292"/>
        <dbReference type="Rhea" id="RHEA-COMP:9685"/>
        <dbReference type="Rhea" id="RHEA-COMP:14125"/>
        <dbReference type="ChEBI" id="CHEBI:43474"/>
        <dbReference type="ChEBI" id="CHEBI:59918"/>
        <dbReference type="ChEBI" id="CHEBI:64479"/>
        <dbReference type="ChEBI" id="CHEBI:138651"/>
        <dbReference type="EC" id="2.3.1.274"/>
    </reaction>
</comment>
<protein>
    <recommendedName>
        <fullName evidence="9">phosphate acyltransferase</fullName>
        <ecNumber evidence="9">2.3.1.274</ecNumber>
    </recommendedName>
</protein>
<organism evidence="11">
    <name type="scientific">marine metagenome</name>
    <dbReference type="NCBI Taxonomy" id="408172"/>
    <lineage>
        <taxon>unclassified sequences</taxon>
        <taxon>metagenomes</taxon>
        <taxon>ecological metagenomes</taxon>
    </lineage>
</organism>
<dbReference type="InterPro" id="IPR003664">
    <property type="entry name" value="FA_synthesis"/>
</dbReference>
<evidence type="ECO:0000256" key="7">
    <source>
        <dbReference type="ARBA" id="ARBA00023209"/>
    </source>
</evidence>
<dbReference type="NCBIfam" id="TIGR00182">
    <property type="entry name" value="plsX"/>
    <property type="match status" value="1"/>
</dbReference>
<dbReference type="GO" id="GO:0005737">
    <property type="term" value="C:cytoplasm"/>
    <property type="evidence" value="ECO:0007669"/>
    <property type="project" value="UniProtKB-SubCell"/>
</dbReference>
<dbReference type="PANTHER" id="PTHR30100">
    <property type="entry name" value="FATTY ACID/PHOSPHOLIPID SYNTHESIS PROTEIN PLSX"/>
    <property type="match status" value="1"/>
</dbReference>
<evidence type="ECO:0000256" key="3">
    <source>
        <dbReference type="ARBA" id="ARBA00022490"/>
    </source>
</evidence>
<keyword evidence="5" id="KW-0808">Transferase</keyword>
<dbReference type="InterPro" id="IPR012281">
    <property type="entry name" value="Phospholipid_synth_PlsX-like"/>
</dbReference>
<keyword evidence="7" id="KW-0594">Phospholipid biosynthesis</keyword>
<dbReference type="SUPFAM" id="SSF53659">
    <property type="entry name" value="Isocitrate/Isopropylmalate dehydrogenase-like"/>
    <property type="match status" value="1"/>
</dbReference>
<evidence type="ECO:0000256" key="1">
    <source>
        <dbReference type="ARBA" id="ARBA00001232"/>
    </source>
</evidence>
<evidence type="ECO:0000256" key="9">
    <source>
        <dbReference type="ARBA" id="ARBA00024069"/>
    </source>
</evidence>
<evidence type="ECO:0000256" key="8">
    <source>
        <dbReference type="ARBA" id="ARBA00023264"/>
    </source>
</evidence>
<sequence>MRIGLDAMGTNNSPCVEVEGAIEALKLLPPDFKIVLVGNRILIESELEQYSGQWSTDRLNISHASEQVLVEDSPARVLRKKPDSSIAVGLRLQKEGEIDAFISAGSTGAVMAGALLTLRRLKGVDRPCIGTVVPTSKGPLLLLDAGANVDCKSHQMTQFAGLGKVYAQDLMGIRNPRIGLMNIGEEPEKGNDVTLATYRALESSHLNFVGNIEGRVILDGTCDVLVCDGFVGNVVLKFYESVANFISNLFREKMGRSSNSTDMKEIFKILDYTETGGAPLLGVDGVVIICHGSSPPKAICNAIRVAAKAVEANMVSHFVEEINSFGKIGIVS</sequence>
<evidence type="ECO:0000256" key="10">
    <source>
        <dbReference type="ARBA" id="ARBA00046608"/>
    </source>
</evidence>
<dbReference type="Pfam" id="PF02504">
    <property type="entry name" value="FA_synthesis"/>
    <property type="match status" value="1"/>
</dbReference>
<dbReference type="GO" id="GO:0043811">
    <property type="term" value="F:phosphate:acyl-[acyl carrier protein] acyltransferase activity"/>
    <property type="evidence" value="ECO:0007669"/>
    <property type="project" value="UniProtKB-EC"/>
</dbReference>
<evidence type="ECO:0000313" key="11">
    <source>
        <dbReference type="EMBL" id="SVB09131.1"/>
    </source>
</evidence>
<dbReference type="EC" id="2.3.1.274" evidence="9"/>
<dbReference type="PANTHER" id="PTHR30100:SF1">
    <property type="entry name" value="PHOSPHATE ACYLTRANSFERASE"/>
    <property type="match status" value="1"/>
</dbReference>
<keyword evidence="4" id="KW-0444">Lipid biosynthesis</keyword>
<dbReference type="PIRSF" id="PIRSF002465">
    <property type="entry name" value="Phsphlp_syn_PlsX"/>
    <property type="match status" value="1"/>
</dbReference>
<comment type="subcellular location">
    <subcellularLocation>
        <location evidence="2">Cytoplasm</location>
    </subcellularLocation>
</comment>
<keyword evidence="3" id="KW-0963">Cytoplasm</keyword>
<dbReference type="Gene3D" id="3.40.718.10">
    <property type="entry name" value="Isopropylmalate Dehydrogenase"/>
    <property type="match status" value="1"/>
</dbReference>
<accession>A0A382B6J1</accession>
<gene>
    <name evidence="11" type="ORF">METZ01_LOCUS161985</name>
</gene>
<dbReference type="AlphaFoldDB" id="A0A382B6J1"/>
<proteinExistence type="inferred from homology"/>
<reference evidence="11" key="1">
    <citation type="submission" date="2018-05" db="EMBL/GenBank/DDBJ databases">
        <authorList>
            <person name="Lanie J.A."/>
            <person name="Ng W.-L."/>
            <person name="Kazmierczak K.M."/>
            <person name="Andrzejewski T.M."/>
            <person name="Davidsen T.M."/>
            <person name="Wayne K.J."/>
            <person name="Tettelin H."/>
            <person name="Glass J.I."/>
            <person name="Rusch D."/>
            <person name="Podicherti R."/>
            <person name="Tsui H.-C.T."/>
            <person name="Winkler M.E."/>
        </authorList>
    </citation>
    <scope>NUCLEOTIDE SEQUENCE</scope>
</reference>
<evidence type="ECO:0000256" key="5">
    <source>
        <dbReference type="ARBA" id="ARBA00022679"/>
    </source>
</evidence>
<evidence type="ECO:0000256" key="2">
    <source>
        <dbReference type="ARBA" id="ARBA00004496"/>
    </source>
</evidence>
<keyword evidence="6" id="KW-0443">Lipid metabolism</keyword>
<dbReference type="GO" id="GO:0008654">
    <property type="term" value="P:phospholipid biosynthetic process"/>
    <property type="evidence" value="ECO:0007669"/>
    <property type="project" value="UniProtKB-KW"/>
</dbReference>
<name>A0A382B6J1_9ZZZZ</name>
<evidence type="ECO:0000256" key="6">
    <source>
        <dbReference type="ARBA" id="ARBA00023098"/>
    </source>
</evidence>
<dbReference type="EMBL" id="UINC01028327">
    <property type="protein sequence ID" value="SVB09131.1"/>
    <property type="molecule type" value="Genomic_DNA"/>
</dbReference>
<keyword evidence="8" id="KW-1208">Phospholipid metabolism</keyword>
<dbReference type="HAMAP" id="MF_00019">
    <property type="entry name" value="PlsX"/>
    <property type="match status" value="1"/>
</dbReference>
<dbReference type="GO" id="GO:0006633">
    <property type="term" value="P:fatty acid biosynthetic process"/>
    <property type="evidence" value="ECO:0007669"/>
    <property type="project" value="InterPro"/>
</dbReference>